<dbReference type="InterPro" id="IPR051539">
    <property type="entry name" value="T4SS-coupling_protein"/>
</dbReference>
<dbReference type="PANTHER" id="PTHR37937">
    <property type="entry name" value="CONJUGATIVE TRANSFER: DNA TRANSPORT"/>
    <property type="match status" value="1"/>
</dbReference>
<dbReference type="AlphaFoldDB" id="A0A8J7YGL9"/>
<feature type="region of interest" description="Disordered" evidence="6">
    <location>
        <begin position="738"/>
        <end position="873"/>
    </location>
</feature>
<feature type="transmembrane region" description="Helical" evidence="7">
    <location>
        <begin position="115"/>
        <end position="135"/>
    </location>
</feature>
<evidence type="ECO:0000256" key="1">
    <source>
        <dbReference type="ARBA" id="ARBA00004651"/>
    </source>
</evidence>
<evidence type="ECO:0000256" key="3">
    <source>
        <dbReference type="ARBA" id="ARBA00022692"/>
    </source>
</evidence>
<feature type="transmembrane region" description="Helical" evidence="7">
    <location>
        <begin position="28"/>
        <end position="45"/>
    </location>
</feature>
<feature type="transmembrane region" description="Helical" evidence="7">
    <location>
        <begin position="57"/>
        <end position="78"/>
    </location>
</feature>
<feature type="compositionally biased region" description="Basic and acidic residues" evidence="6">
    <location>
        <begin position="507"/>
        <end position="526"/>
    </location>
</feature>
<proteinExistence type="predicted"/>
<protein>
    <submittedName>
        <fullName evidence="9">Type IV secretion system DNA-binding domain-containing protein</fullName>
    </submittedName>
</protein>
<dbReference type="InterPro" id="IPR027417">
    <property type="entry name" value="P-loop_NTPase"/>
</dbReference>
<comment type="subcellular location">
    <subcellularLocation>
        <location evidence="1">Cell membrane</location>
        <topology evidence="1">Multi-pass membrane protein</topology>
    </subcellularLocation>
</comment>
<comment type="caution">
    <text evidence="9">The sequence shown here is derived from an EMBL/GenBank/DDBJ whole genome shotgun (WGS) entry which is preliminary data.</text>
</comment>
<keyword evidence="2" id="KW-1003">Cell membrane</keyword>
<dbReference type="Proteomes" id="UP000783863">
    <property type="component" value="Unassembled WGS sequence"/>
</dbReference>
<feature type="domain" description="AAA+ ATPase" evidence="8">
    <location>
        <begin position="180"/>
        <end position="583"/>
    </location>
</feature>
<evidence type="ECO:0000256" key="7">
    <source>
        <dbReference type="SAM" id="Phobius"/>
    </source>
</evidence>
<evidence type="ECO:0000256" key="4">
    <source>
        <dbReference type="ARBA" id="ARBA00022989"/>
    </source>
</evidence>
<name>A0A8J7YGL9_9EURY</name>
<feature type="transmembrane region" description="Helical" evidence="7">
    <location>
        <begin position="84"/>
        <end position="103"/>
    </location>
</feature>
<dbReference type="GO" id="GO:0003677">
    <property type="term" value="F:DNA binding"/>
    <property type="evidence" value="ECO:0007669"/>
    <property type="project" value="UniProtKB-KW"/>
</dbReference>
<dbReference type="Pfam" id="PF10412">
    <property type="entry name" value="TrwB_AAD_bind"/>
    <property type="match status" value="1"/>
</dbReference>
<keyword evidence="10" id="KW-1185">Reference proteome</keyword>
<feature type="compositionally biased region" description="Low complexity" evidence="6">
    <location>
        <begin position="796"/>
        <end position="816"/>
    </location>
</feature>
<dbReference type="RefSeq" id="WP_220589852.1">
    <property type="nucleotide sequence ID" value="NZ_RKLQ01000005.1"/>
</dbReference>
<evidence type="ECO:0000259" key="8">
    <source>
        <dbReference type="SMART" id="SM00382"/>
    </source>
</evidence>
<organism evidence="9 10">
    <name type="scientific">Haloarcula salinisoli</name>
    <dbReference type="NCBI Taxonomy" id="2487746"/>
    <lineage>
        <taxon>Archaea</taxon>
        <taxon>Methanobacteriati</taxon>
        <taxon>Methanobacteriota</taxon>
        <taxon>Stenosarchaea group</taxon>
        <taxon>Halobacteria</taxon>
        <taxon>Halobacteriales</taxon>
        <taxon>Haloarculaceae</taxon>
        <taxon>Haloarcula</taxon>
    </lineage>
</organism>
<feature type="region of interest" description="Disordered" evidence="6">
    <location>
        <begin position="1"/>
        <end position="20"/>
    </location>
</feature>
<dbReference type="Gene3D" id="3.40.50.300">
    <property type="entry name" value="P-loop containing nucleotide triphosphate hydrolases"/>
    <property type="match status" value="2"/>
</dbReference>
<evidence type="ECO:0000256" key="5">
    <source>
        <dbReference type="ARBA" id="ARBA00023136"/>
    </source>
</evidence>
<evidence type="ECO:0000313" key="10">
    <source>
        <dbReference type="Proteomes" id="UP000783863"/>
    </source>
</evidence>
<dbReference type="SMART" id="SM00382">
    <property type="entry name" value="AAA"/>
    <property type="match status" value="1"/>
</dbReference>
<reference evidence="9" key="1">
    <citation type="submission" date="2021-06" db="EMBL/GenBank/DDBJ databases">
        <title>Halomicroarcula sp. F24A a new haloarchaeum isolated from saline soil.</title>
        <authorList>
            <person name="Duran-Viseras A."/>
            <person name="Sanchez-Porro C."/>
            <person name="Ventosa A."/>
        </authorList>
    </citation>
    <scope>NUCLEOTIDE SEQUENCE</scope>
    <source>
        <strain evidence="9">F24A</strain>
    </source>
</reference>
<evidence type="ECO:0000313" key="9">
    <source>
        <dbReference type="EMBL" id="MBX0305655.1"/>
    </source>
</evidence>
<gene>
    <name evidence="9" type="ORF">EGD98_18590</name>
</gene>
<feature type="region of interest" description="Disordered" evidence="6">
    <location>
        <begin position="561"/>
        <end position="586"/>
    </location>
</feature>
<keyword evidence="5 7" id="KW-0472">Membrane</keyword>
<dbReference type="CDD" id="cd01127">
    <property type="entry name" value="TrwB_TraG_TraD_VirD4"/>
    <property type="match status" value="1"/>
</dbReference>
<keyword evidence="4 7" id="KW-1133">Transmembrane helix</keyword>
<dbReference type="PANTHER" id="PTHR37937:SF1">
    <property type="entry name" value="CONJUGATIVE TRANSFER: DNA TRANSPORT"/>
    <property type="match status" value="1"/>
</dbReference>
<feature type="region of interest" description="Disordered" evidence="6">
    <location>
        <begin position="503"/>
        <end position="526"/>
    </location>
</feature>
<feature type="compositionally biased region" description="Acidic residues" evidence="6">
    <location>
        <begin position="604"/>
        <end position="620"/>
    </location>
</feature>
<feature type="compositionally biased region" description="Polar residues" evidence="6">
    <location>
        <begin position="9"/>
        <end position="19"/>
    </location>
</feature>
<dbReference type="InterPro" id="IPR003593">
    <property type="entry name" value="AAA+_ATPase"/>
</dbReference>
<sequence length="873" mass="96703">MSSSSDSSHTPPGQQSAEVPQSLKYDDVTSFLWAAVMLLFPPMWVDSDKPLHKRFWAWRYIYSGFFLVSAIFFAPELLAGDYDWLFLFPFAHVVAALSLAGLFAGYPMPGLSLPLVSYQTTVVLYGTGIVLTLSGDALRRTSPAMFARNPWDSEDGESVVPLEEVANKDDDADTPPTLDQDISTAVIGETGSGKTTMMRLLAYQFPYDRDTAVIAHDTGEEFQQFYTDLGFDVKRISATDSDVVWNLFQDAESESEFREVAGAIFGEPDGHNPFHRPAKQTFQDMLMYLHLEAQRNNRRQDLCHTDIVSLLDQGHYALKEALDEYDRLESGHIDPDKGKGAQNVYQTLRENVRPVFVDDFADYGQFSLEEYIKNPDGRVLIIDSDPSRMETLGPMYQLLLDWSIRYAMNSPNPTVHILDEIDALPSLTQVTNLTARGRKNKARALIGVQTIGQLEDTYSTISGIVGNCPQGVYFGPGDAESTEFVLDELGERRQLDRTEMVAMSHQGRNESARSQSRDTYKEKDKTPITSGLLRDFEPGECIVVSRTTWWHGQSYELHEVRDDLPEMGAESPATRHTEDEDDEDLEDHDSWMALARSKAADLTGDTDDADSTDDSGDIDGEMLTTGDESDSGPAVWAEETDATPYRTFTQGGWEQTLGRLDLQEPPITEKQNVDAIRDIATMLDDRVLTLPESVAVTEIRELLADIVAHTDLSETQTLEIVTDRTEILRVNEQFEQSFAQGAPEGSPLTGSTAKEPFAQDTGEINTASVSESTTVEAGDSDQDPASPRSAEESPTDDAAQSDTAPDTQTDDQQSTLDELDEKLSDDTANHTESTTATDSKDVDDTTDEAVDATITDEKENDDDGHTTSASDFM</sequence>
<feature type="compositionally biased region" description="Polar residues" evidence="6">
    <location>
        <begin position="762"/>
        <end position="775"/>
    </location>
</feature>
<dbReference type="GO" id="GO:0005886">
    <property type="term" value="C:plasma membrane"/>
    <property type="evidence" value="ECO:0007669"/>
    <property type="project" value="UniProtKB-SubCell"/>
</dbReference>
<evidence type="ECO:0000256" key="6">
    <source>
        <dbReference type="SAM" id="MobiDB-lite"/>
    </source>
</evidence>
<feature type="region of interest" description="Disordered" evidence="6">
    <location>
        <begin position="598"/>
        <end position="634"/>
    </location>
</feature>
<dbReference type="EMBL" id="RKLQ01000005">
    <property type="protein sequence ID" value="MBX0305655.1"/>
    <property type="molecule type" value="Genomic_DNA"/>
</dbReference>
<evidence type="ECO:0000256" key="2">
    <source>
        <dbReference type="ARBA" id="ARBA00022475"/>
    </source>
</evidence>
<keyword evidence="9" id="KW-0238">DNA-binding</keyword>
<dbReference type="SUPFAM" id="SSF52540">
    <property type="entry name" value="P-loop containing nucleoside triphosphate hydrolases"/>
    <property type="match status" value="1"/>
</dbReference>
<keyword evidence="3 7" id="KW-0812">Transmembrane</keyword>
<dbReference type="InterPro" id="IPR019476">
    <property type="entry name" value="T4SS_TraD_DNA-bd"/>
</dbReference>
<accession>A0A8J7YGL9</accession>